<keyword evidence="6" id="KW-1185">Reference proteome</keyword>
<dbReference type="AlphaFoldDB" id="A0A5A7QLV7"/>
<accession>A0A5A7QLV7</accession>
<dbReference type="Gene3D" id="3.30.110.20">
    <property type="entry name" value="Alba-like domain"/>
    <property type="match status" value="1"/>
</dbReference>
<evidence type="ECO:0000256" key="3">
    <source>
        <dbReference type="ARBA" id="ARBA00023242"/>
    </source>
</evidence>
<dbReference type="PANTHER" id="PTHR13516:SF3">
    <property type="entry name" value="ALBA DNA_RNA-BINDING PROTEIN"/>
    <property type="match status" value="1"/>
</dbReference>
<dbReference type="InterPro" id="IPR036882">
    <property type="entry name" value="Alba-like_dom_sf"/>
</dbReference>
<dbReference type="Proteomes" id="UP000325081">
    <property type="component" value="Unassembled WGS sequence"/>
</dbReference>
<evidence type="ECO:0000256" key="1">
    <source>
        <dbReference type="ARBA" id="ARBA00004123"/>
    </source>
</evidence>
<comment type="similarity">
    <text evidence="2">Belongs to the histone-like Alba family.</text>
</comment>
<dbReference type="EMBL" id="BKCP01007404">
    <property type="protein sequence ID" value="GER46080.1"/>
    <property type="molecule type" value="Genomic_DNA"/>
</dbReference>
<dbReference type="FunFam" id="3.30.110.20:FF:000003">
    <property type="entry name" value="DNA/RNA-binding protein Alba 1"/>
    <property type="match status" value="1"/>
</dbReference>
<dbReference type="InterPro" id="IPR051958">
    <property type="entry name" value="Alba-like_NAB"/>
</dbReference>
<evidence type="ECO:0000313" key="6">
    <source>
        <dbReference type="Proteomes" id="UP000325081"/>
    </source>
</evidence>
<dbReference type="SUPFAM" id="SSF82704">
    <property type="entry name" value="AlbA-like"/>
    <property type="match status" value="1"/>
</dbReference>
<feature type="domain" description="DNA/RNA-binding protein Alba-like" evidence="4">
    <location>
        <begin position="19"/>
        <end position="83"/>
    </location>
</feature>
<evidence type="ECO:0000259" key="4">
    <source>
        <dbReference type="Pfam" id="PF01918"/>
    </source>
</evidence>
<evidence type="ECO:0000256" key="2">
    <source>
        <dbReference type="ARBA" id="ARBA00008018"/>
    </source>
</evidence>
<gene>
    <name evidence="5" type="ORF">STAS_23077</name>
</gene>
<dbReference type="PANTHER" id="PTHR13516">
    <property type="entry name" value="RIBONUCLEASE P SUBUNIT P25"/>
    <property type="match status" value="1"/>
</dbReference>
<dbReference type="Pfam" id="PF01918">
    <property type="entry name" value="Alba"/>
    <property type="match status" value="1"/>
</dbReference>
<dbReference type="GO" id="GO:0003723">
    <property type="term" value="F:RNA binding"/>
    <property type="evidence" value="ECO:0007669"/>
    <property type="project" value="TreeGrafter"/>
</dbReference>
<dbReference type="InterPro" id="IPR002775">
    <property type="entry name" value="DNA/RNA-bd_Alba-like"/>
</dbReference>
<protein>
    <submittedName>
        <fullName evidence="5">Alba DNA/RNA-binding protein</fullName>
    </submittedName>
</protein>
<comment type="caution">
    <text evidence="5">The sequence shown here is derived from an EMBL/GenBank/DDBJ whole genome shotgun (WGS) entry which is preliminary data.</text>
</comment>
<sequence length="307" mass="33420">MDRYQKVEKPKPESPVNQNEIRITSQGLVRNYISYATTLLQEREVTEIVLKAMGQAISKTVAVAEIIKRRIPRLHQDSTISSVSITDTFEPIEEGLEIVEQTRHVSMISITLSTKDLNKNSPGGNLYAWPLIDIKLHQILIKLDSNTIIRHNNVSLLDKHVEVTTLVMEIHMDGEGDVVEKGAEAGTEVDILTTKRMVGGIKVGILVVMVGIMVATREEIGVAIHVEMAVATREEIGVAIHVEMAVATREEMMGIRVPTQVDTLTGDEVVGVGVGAIEVMDMEGAEVEAAEGLCGAVEGWGAVVVVV</sequence>
<keyword evidence="3" id="KW-0539">Nucleus</keyword>
<evidence type="ECO:0000313" key="5">
    <source>
        <dbReference type="EMBL" id="GER46080.1"/>
    </source>
</evidence>
<comment type="subcellular location">
    <subcellularLocation>
        <location evidence="1">Nucleus</location>
    </subcellularLocation>
</comment>
<name>A0A5A7QLV7_STRAF</name>
<dbReference type="GO" id="GO:0005634">
    <property type="term" value="C:nucleus"/>
    <property type="evidence" value="ECO:0007669"/>
    <property type="project" value="UniProtKB-SubCell"/>
</dbReference>
<dbReference type="OrthoDB" id="424402at2759"/>
<organism evidence="5 6">
    <name type="scientific">Striga asiatica</name>
    <name type="common">Asiatic witchweed</name>
    <name type="synonym">Buchnera asiatica</name>
    <dbReference type="NCBI Taxonomy" id="4170"/>
    <lineage>
        <taxon>Eukaryota</taxon>
        <taxon>Viridiplantae</taxon>
        <taxon>Streptophyta</taxon>
        <taxon>Embryophyta</taxon>
        <taxon>Tracheophyta</taxon>
        <taxon>Spermatophyta</taxon>
        <taxon>Magnoliopsida</taxon>
        <taxon>eudicotyledons</taxon>
        <taxon>Gunneridae</taxon>
        <taxon>Pentapetalae</taxon>
        <taxon>asterids</taxon>
        <taxon>lamiids</taxon>
        <taxon>Lamiales</taxon>
        <taxon>Orobanchaceae</taxon>
        <taxon>Buchnereae</taxon>
        <taxon>Striga</taxon>
    </lineage>
</organism>
<reference evidence="6" key="1">
    <citation type="journal article" date="2019" name="Curr. Biol.">
        <title>Genome Sequence of Striga asiatica Provides Insight into the Evolution of Plant Parasitism.</title>
        <authorList>
            <person name="Yoshida S."/>
            <person name="Kim S."/>
            <person name="Wafula E.K."/>
            <person name="Tanskanen J."/>
            <person name="Kim Y.M."/>
            <person name="Honaas L."/>
            <person name="Yang Z."/>
            <person name="Spallek T."/>
            <person name="Conn C.E."/>
            <person name="Ichihashi Y."/>
            <person name="Cheong K."/>
            <person name="Cui S."/>
            <person name="Der J.P."/>
            <person name="Gundlach H."/>
            <person name="Jiao Y."/>
            <person name="Hori C."/>
            <person name="Ishida J.K."/>
            <person name="Kasahara H."/>
            <person name="Kiba T."/>
            <person name="Kim M.S."/>
            <person name="Koo N."/>
            <person name="Laohavisit A."/>
            <person name="Lee Y.H."/>
            <person name="Lumba S."/>
            <person name="McCourt P."/>
            <person name="Mortimer J.C."/>
            <person name="Mutuku J.M."/>
            <person name="Nomura T."/>
            <person name="Sasaki-Sekimoto Y."/>
            <person name="Seto Y."/>
            <person name="Wang Y."/>
            <person name="Wakatake T."/>
            <person name="Sakakibara H."/>
            <person name="Demura T."/>
            <person name="Yamaguchi S."/>
            <person name="Yoneyama K."/>
            <person name="Manabe R.I."/>
            <person name="Nelson D.C."/>
            <person name="Schulman A.H."/>
            <person name="Timko M.P."/>
            <person name="dePamphilis C.W."/>
            <person name="Choi D."/>
            <person name="Shirasu K."/>
        </authorList>
    </citation>
    <scope>NUCLEOTIDE SEQUENCE [LARGE SCALE GENOMIC DNA]</scope>
    <source>
        <strain evidence="6">cv. UVA1</strain>
    </source>
</reference>
<proteinExistence type="inferred from homology"/>